<name>A0A2D0KVR0_9GAMM</name>
<dbReference type="Proteomes" id="UP000222366">
    <property type="component" value="Unassembled WGS sequence"/>
</dbReference>
<dbReference type="RefSeq" id="WP_099123942.1">
    <property type="nucleotide sequence ID" value="NZ_CAWNRH010000104.1"/>
</dbReference>
<reference evidence="1 2" key="1">
    <citation type="journal article" date="2017" name="Nat. Microbiol.">
        <title>Natural product diversity associated with the nematode symbionts Photorhabdus and Xenorhabdus.</title>
        <authorList>
            <person name="Tobias N.J."/>
            <person name="Wolff H."/>
            <person name="Djahanschiri B."/>
            <person name="Grundmann F."/>
            <person name="Kronenwerth M."/>
            <person name="Shi Y.M."/>
            <person name="Simonyi S."/>
            <person name="Grun P."/>
            <person name="Shapiro-Ilan D."/>
            <person name="Pidot S.J."/>
            <person name="Stinear T.P."/>
            <person name="Ebersberger I."/>
            <person name="Bode H.B."/>
        </authorList>
    </citation>
    <scope>NUCLEOTIDE SEQUENCE [LARGE SCALE GENOMIC DNA]</scope>
    <source>
        <strain evidence="1 2">DSM 17904</strain>
    </source>
</reference>
<evidence type="ECO:0000313" key="2">
    <source>
        <dbReference type="Proteomes" id="UP000222366"/>
    </source>
</evidence>
<comment type="caution">
    <text evidence="1">The sequence shown here is derived from an EMBL/GenBank/DDBJ whole genome shotgun (WGS) entry which is preliminary data.</text>
</comment>
<accession>A0A2D0KVR0</accession>
<dbReference type="EMBL" id="NJAJ01000003">
    <property type="protein sequence ID" value="PHM67536.1"/>
    <property type="molecule type" value="Genomic_DNA"/>
</dbReference>
<evidence type="ECO:0000313" key="1">
    <source>
        <dbReference type="EMBL" id="PHM67536.1"/>
    </source>
</evidence>
<gene>
    <name evidence="1" type="ORF">Xsto_00419</name>
</gene>
<keyword evidence="2" id="KW-1185">Reference proteome</keyword>
<proteinExistence type="predicted"/>
<organism evidence="1 2">
    <name type="scientific">Xenorhabdus stockiae</name>
    <dbReference type="NCBI Taxonomy" id="351614"/>
    <lineage>
        <taxon>Bacteria</taxon>
        <taxon>Pseudomonadati</taxon>
        <taxon>Pseudomonadota</taxon>
        <taxon>Gammaproteobacteria</taxon>
        <taxon>Enterobacterales</taxon>
        <taxon>Morganellaceae</taxon>
        <taxon>Xenorhabdus</taxon>
    </lineage>
</organism>
<sequence length="59" mass="7057">MRLTRFAVKKRHGMEQIARIAQENELTESELDDLVNEIKFRLLMARSKKRTAKFERIPL</sequence>
<dbReference type="AlphaFoldDB" id="A0A2D0KVR0"/>
<protein>
    <submittedName>
        <fullName evidence="1">Uncharacterized protein</fullName>
    </submittedName>
</protein>